<keyword evidence="1" id="KW-0812">Transmembrane</keyword>
<feature type="transmembrane region" description="Helical" evidence="1">
    <location>
        <begin position="119"/>
        <end position="143"/>
    </location>
</feature>
<feature type="transmembrane region" description="Helical" evidence="1">
    <location>
        <begin position="76"/>
        <end position="98"/>
    </location>
</feature>
<keyword evidence="1" id="KW-0472">Membrane</keyword>
<dbReference type="RefSeq" id="WP_163772280.1">
    <property type="nucleotide sequence ID" value="NZ_JAAGXA010000006.1"/>
</dbReference>
<evidence type="ECO:0000313" key="2">
    <source>
        <dbReference type="EMBL" id="NEN78747.1"/>
    </source>
</evidence>
<accession>A0A6P0HKH3</accession>
<feature type="transmembrane region" description="Helical" evidence="1">
    <location>
        <begin position="193"/>
        <end position="216"/>
    </location>
</feature>
<protein>
    <submittedName>
        <fullName evidence="2">ABC transporter permease</fullName>
    </submittedName>
</protein>
<organism evidence="2 3">
    <name type="scientific">Nocardioides zeae</name>
    <dbReference type="NCBI Taxonomy" id="1457234"/>
    <lineage>
        <taxon>Bacteria</taxon>
        <taxon>Bacillati</taxon>
        <taxon>Actinomycetota</taxon>
        <taxon>Actinomycetes</taxon>
        <taxon>Propionibacteriales</taxon>
        <taxon>Nocardioidaceae</taxon>
        <taxon>Nocardioides</taxon>
    </lineage>
</organism>
<feature type="transmembrane region" description="Helical" evidence="1">
    <location>
        <begin position="44"/>
        <end position="64"/>
    </location>
</feature>
<name>A0A6P0HKH3_9ACTN</name>
<gene>
    <name evidence="2" type="ORF">G3T38_10695</name>
</gene>
<sequence length="277" mass="29360">MSATAPAPHLGTGTFDISGTAPIPLTRLVGVEVRKLVDTRSGRWLLIVQAALIAIGSLVLAVVIARNDGTAALFDFTSIAGGVTQLLLPVMAIMAVTTEWSQRTNMATFTLEPRRGRVVLAKALAAVLVGLAALVVAVGIGALMTGVSGLLGAETTWDPRPELLLGFALLQVMSLLIGFAFGTLLLNTPAAIVLYIAFYTIIPGIIAAAASLMSWFDDIRPWIDFNMAIMPLSDFGQPDSELGFGAIEWPEFTTSVALWFGLPLVLGVLRMLRAEIK</sequence>
<reference evidence="2 3" key="1">
    <citation type="journal article" date="2014" name="Int. J. Syst. Evol. Microbiol.">
        <title>Nocardioides zeae sp. nov., isolated from the stem of Zea mays.</title>
        <authorList>
            <person name="Glaeser S.P."/>
            <person name="McInroy J.A."/>
            <person name="Busse H.J."/>
            <person name="Kampfer P."/>
        </authorList>
    </citation>
    <scope>NUCLEOTIDE SEQUENCE [LARGE SCALE GENOMIC DNA]</scope>
    <source>
        <strain evidence="2 3">JCM 30728</strain>
    </source>
</reference>
<evidence type="ECO:0000313" key="3">
    <source>
        <dbReference type="Proteomes" id="UP000468687"/>
    </source>
</evidence>
<feature type="transmembrane region" description="Helical" evidence="1">
    <location>
        <begin position="252"/>
        <end position="272"/>
    </location>
</feature>
<evidence type="ECO:0000256" key="1">
    <source>
        <dbReference type="SAM" id="Phobius"/>
    </source>
</evidence>
<dbReference type="EMBL" id="JAAGXA010000006">
    <property type="protein sequence ID" value="NEN78747.1"/>
    <property type="molecule type" value="Genomic_DNA"/>
</dbReference>
<keyword evidence="1" id="KW-1133">Transmembrane helix</keyword>
<feature type="transmembrane region" description="Helical" evidence="1">
    <location>
        <begin position="163"/>
        <end position="186"/>
    </location>
</feature>
<proteinExistence type="predicted"/>
<dbReference type="AlphaFoldDB" id="A0A6P0HKH3"/>
<comment type="caution">
    <text evidence="2">The sequence shown here is derived from an EMBL/GenBank/DDBJ whole genome shotgun (WGS) entry which is preliminary data.</text>
</comment>
<dbReference type="Proteomes" id="UP000468687">
    <property type="component" value="Unassembled WGS sequence"/>
</dbReference>
<keyword evidence="3" id="KW-1185">Reference proteome</keyword>